<evidence type="ECO:0000256" key="2">
    <source>
        <dbReference type="ARBA" id="ARBA00004906"/>
    </source>
</evidence>
<evidence type="ECO:0000256" key="3">
    <source>
        <dbReference type="ARBA" id="ARBA00012483"/>
    </source>
</evidence>
<evidence type="ECO:0000259" key="6">
    <source>
        <dbReference type="PROSITE" id="PS51698"/>
    </source>
</evidence>
<dbReference type="GO" id="GO:0061630">
    <property type="term" value="F:ubiquitin protein ligase activity"/>
    <property type="evidence" value="ECO:0007669"/>
    <property type="project" value="UniProtKB-EC"/>
</dbReference>
<evidence type="ECO:0000256" key="5">
    <source>
        <dbReference type="PROSITE-ProRule" id="PRU00259"/>
    </source>
</evidence>
<evidence type="ECO:0000313" key="7">
    <source>
        <dbReference type="EMBL" id="KAL0921104.1"/>
    </source>
</evidence>
<dbReference type="InterPro" id="IPR011989">
    <property type="entry name" value="ARM-like"/>
</dbReference>
<dbReference type="SUPFAM" id="SSF57850">
    <property type="entry name" value="RING/U-box"/>
    <property type="match status" value="1"/>
</dbReference>
<feature type="repeat" description="ARM" evidence="5">
    <location>
        <begin position="300"/>
        <end position="328"/>
    </location>
</feature>
<dbReference type="InterPro" id="IPR000225">
    <property type="entry name" value="Armadillo"/>
</dbReference>
<dbReference type="Proteomes" id="UP001552299">
    <property type="component" value="Unassembled WGS sequence"/>
</dbReference>
<dbReference type="PANTHER" id="PTHR45958">
    <property type="entry name" value="RING-TYPE E3 UBIQUITIN TRANSFERASE"/>
    <property type="match status" value="1"/>
</dbReference>
<proteinExistence type="predicted"/>
<comment type="catalytic activity">
    <reaction evidence="1">
        <text>S-ubiquitinyl-[E2 ubiquitin-conjugating enzyme]-L-cysteine + [acceptor protein]-L-lysine = [E2 ubiquitin-conjugating enzyme]-L-cysteine + N(6)-ubiquitinyl-[acceptor protein]-L-lysine.</text>
        <dbReference type="EC" id="2.3.2.27"/>
    </reaction>
</comment>
<gene>
    <name evidence="7" type="ORF">M5K25_008140</name>
</gene>
<dbReference type="SMART" id="SM00185">
    <property type="entry name" value="ARM"/>
    <property type="match status" value="6"/>
</dbReference>
<evidence type="ECO:0000313" key="8">
    <source>
        <dbReference type="Proteomes" id="UP001552299"/>
    </source>
</evidence>
<organism evidence="7 8">
    <name type="scientific">Dendrobium thyrsiflorum</name>
    <name type="common">Pinecone-like raceme dendrobium</name>
    <name type="synonym">Orchid</name>
    <dbReference type="NCBI Taxonomy" id="117978"/>
    <lineage>
        <taxon>Eukaryota</taxon>
        <taxon>Viridiplantae</taxon>
        <taxon>Streptophyta</taxon>
        <taxon>Embryophyta</taxon>
        <taxon>Tracheophyta</taxon>
        <taxon>Spermatophyta</taxon>
        <taxon>Magnoliopsida</taxon>
        <taxon>Liliopsida</taxon>
        <taxon>Asparagales</taxon>
        <taxon>Orchidaceae</taxon>
        <taxon>Epidendroideae</taxon>
        <taxon>Malaxideae</taxon>
        <taxon>Dendrobiinae</taxon>
        <taxon>Dendrobium</taxon>
    </lineage>
</organism>
<dbReference type="PANTHER" id="PTHR45958:SF11">
    <property type="entry name" value="RING-TYPE E3 UBIQUITIN TRANSFERASE"/>
    <property type="match status" value="1"/>
</dbReference>
<evidence type="ECO:0000256" key="4">
    <source>
        <dbReference type="ARBA" id="ARBA00022679"/>
    </source>
</evidence>
<dbReference type="EC" id="2.3.2.27" evidence="3"/>
<dbReference type="PROSITE" id="PS50176">
    <property type="entry name" value="ARM_REPEAT"/>
    <property type="match status" value="1"/>
</dbReference>
<dbReference type="Gene3D" id="1.25.10.10">
    <property type="entry name" value="Leucine-rich Repeat Variant"/>
    <property type="match status" value="4"/>
</dbReference>
<comment type="pathway">
    <text evidence="2">Protein modification; protein ubiquitination.</text>
</comment>
<evidence type="ECO:0000256" key="1">
    <source>
        <dbReference type="ARBA" id="ARBA00000900"/>
    </source>
</evidence>
<dbReference type="InterPro" id="IPR052608">
    <property type="entry name" value="U-box_domain_protein"/>
</dbReference>
<protein>
    <recommendedName>
        <fullName evidence="3">RING-type E3 ubiquitin transferase</fullName>
        <ecNumber evidence="3">2.3.2.27</ecNumber>
    </recommendedName>
</protein>
<dbReference type="SMART" id="SM00504">
    <property type="entry name" value="Ubox"/>
    <property type="match status" value="1"/>
</dbReference>
<accession>A0ABD0V7Z4</accession>
<sequence length="846" mass="92959">MDASGRDEALTRLVKDLSGLAAAAKNLKLEEENHELETTELKFAADAEAYQLRQRIQLLDSSATASPTSRASTDEDISSPHSSFLRSFYGELLTDPVSVSCGHSFERRIIEEHLRLGNCWCPECNRELSPTEKLTPNTALRKLILEKKQRNAVKKLRQEASLLPSEDLESLNRALDDLNEAMTVIPSCIAKAKDYNLIPVLALLLKKSSGNTRAVLSCLRLIARFSDENKVISFPFSHSLLLEIDSESDELMQETMGTTGVIRCLMKLLRGAEPEPYALEILLELSKKEAIADKIGNDPNSIPILVSLLNHPTSDMAEMARSVLENLSRIQFAIMMARCGYFSPFLELFCREAGNSKETRASMAIELARMKLTEVSARSLENDQFITCLIELLGSSSPSSKSASLQCIKQLIAFSEFRSRFLLNEFAIPAILSLIPAASEQQWKQEVVVVLVSLIQTSQPTDHQNKPGLQVLYTSNTIKTLLLQIETSGYQDQISLLKLLQLIVQTSDSARKWIKSNDGAMSCLFSALKRDQNDGVRLQVLKFIYYIASADPNDEISLPPSPAKDSFVNSLIAILTHSCVEEERSAAAGIIGYLPTGDHSIDEMLQKSAFLKAINDIFSLAINSNGLLENSLTALQRYVVCSNSVPHRQVRKLHPHLVQMLSNGASPLAKQHAAITLSHLASCNNISSSSLLNLRQRIPYVTQSSKRSLCPVHLSSSLQHSICLIKIGAVKPLVEMVRTMEPGSSAAALMTLNTLCVHCDCTAAADAILESGGAAAIIEVLERGPVSVKEAALKLLEKICKHPRIKADGLDDKFDKVLVYLISKENQIKVKAASVRAEIGLYPGPS</sequence>
<dbReference type="AlphaFoldDB" id="A0ABD0V7Z4"/>
<dbReference type="PROSITE" id="PS51698">
    <property type="entry name" value="U_BOX"/>
    <property type="match status" value="1"/>
</dbReference>
<name>A0ABD0V7Z4_DENTH</name>
<dbReference type="Pfam" id="PF04564">
    <property type="entry name" value="U-box"/>
    <property type="match status" value="1"/>
</dbReference>
<feature type="domain" description="U-box" evidence="6">
    <location>
        <begin position="79"/>
        <end position="154"/>
    </location>
</feature>
<dbReference type="SUPFAM" id="SSF48371">
    <property type="entry name" value="ARM repeat"/>
    <property type="match status" value="2"/>
</dbReference>
<reference evidence="7 8" key="1">
    <citation type="journal article" date="2024" name="Plant Biotechnol. J.">
        <title>Dendrobium thyrsiflorum genome and its molecular insights into genes involved in important horticultural traits.</title>
        <authorList>
            <person name="Chen B."/>
            <person name="Wang J.Y."/>
            <person name="Zheng P.J."/>
            <person name="Li K.L."/>
            <person name="Liang Y.M."/>
            <person name="Chen X.F."/>
            <person name="Zhang C."/>
            <person name="Zhao X."/>
            <person name="He X."/>
            <person name="Zhang G.Q."/>
            <person name="Liu Z.J."/>
            <person name="Xu Q."/>
        </authorList>
    </citation>
    <scope>NUCLEOTIDE SEQUENCE [LARGE SCALE GENOMIC DNA]</scope>
    <source>
        <strain evidence="7">GZMU011</strain>
    </source>
</reference>
<dbReference type="InterPro" id="IPR016024">
    <property type="entry name" value="ARM-type_fold"/>
</dbReference>
<comment type="caution">
    <text evidence="7">The sequence shown here is derived from an EMBL/GenBank/DDBJ whole genome shotgun (WGS) entry which is preliminary data.</text>
</comment>
<dbReference type="InterPro" id="IPR003613">
    <property type="entry name" value="Ubox_domain"/>
</dbReference>
<dbReference type="GO" id="GO:0016567">
    <property type="term" value="P:protein ubiquitination"/>
    <property type="evidence" value="ECO:0007669"/>
    <property type="project" value="UniProtKB-ARBA"/>
</dbReference>
<dbReference type="InterPro" id="IPR013083">
    <property type="entry name" value="Znf_RING/FYVE/PHD"/>
</dbReference>
<dbReference type="EMBL" id="JANQDX010000007">
    <property type="protein sequence ID" value="KAL0921104.1"/>
    <property type="molecule type" value="Genomic_DNA"/>
</dbReference>
<dbReference type="Gene3D" id="3.30.40.10">
    <property type="entry name" value="Zinc/RING finger domain, C3HC4 (zinc finger)"/>
    <property type="match status" value="1"/>
</dbReference>
<keyword evidence="4" id="KW-0808">Transferase</keyword>
<keyword evidence="8" id="KW-1185">Reference proteome</keyword>